<keyword evidence="5" id="KW-1185">Reference proteome</keyword>
<gene>
    <name evidence="4" type="ORF">OUY22_00940</name>
</gene>
<dbReference type="InterPro" id="IPR001647">
    <property type="entry name" value="HTH_TetR"/>
</dbReference>
<feature type="DNA-binding region" description="H-T-H motif" evidence="2">
    <location>
        <begin position="26"/>
        <end position="45"/>
    </location>
</feature>
<dbReference type="PROSITE" id="PS50977">
    <property type="entry name" value="HTH_TETR_2"/>
    <property type="match status" value="1"/>
</dbReference>
<evidence type="ECO:0000313" key="5">
    <source>
        <dbReference type="Proteomes" id="UP001144036"/>
    </source>
</evidence>
<evidence type="ECO:0000313" key="4">
    <source>
        <dbReference type="EMBL" id="MDA0631966.1"/>
    </source>
</evidence>
<accession>A0ABT4S435</accession>
<dbReference type="InterPro" id="IPR009057">
    <property type="entry name" value="Homeodomain-like_sf"/>
</dbReference>
<organism evidence="4 5">
    <name type="scientific">Nonomuraea corallina</name>
    <dbReference type="NCBI Taxonomy" id="2989783"/>
    <lineage>
        <taxon>Bacteria</taxon>
        <taxon>Bacillati</taxon>
        <taxon>Actinomycetota</taxon>
        <taxon>Actinomycetes</taxon>
        <taxon>Streptosporangiales</taxon>
        <taxon>Streptosporangiaceae</taxon>
        <taxon>Nonomuraea</taxon>
    </lineage>
</organism>
<reference evidence="4" key="1">
    <citation type="submission" date="2022-11" db="EMBL/GenBank/DDBJ databases">
        <title>Nonomuraea corallina sp. nov., a new species of the genus Nonomuraea isolated from sea side sediment in Thai sea.</title>
        <authorList>
            <person name="Ngamcharungchit C."/>
            <person name="Matsumoto A."/>
            <person name="Suriyachadkun C."/>
            <person name="Panbangred W."/>
            <person name="Inahashi Y."/>
            <person name="Intra B."/>
        </authorList>
    </citation>
    <scope>NUCLEOTIDE SEQUENCE</scope>
    <source>
        <strain evidence="4">MCN248</strain>
    </source>
</reference>
<evidence type="ECO:0000259" key="3">
    <source>
        <dbReference type="PROSITE" id="PS50977"/>
    </source>
</evidence>
<dbReference type="SUPFAM" id="SSF46689">
    <property type="entry name" value="Homeodomain-like"/>
    <property type="match status" value="1"/>
</dbReference>
<protein>
    <submittedName>
        <fullName evidence="4">TetR/AcrR family transcriptional regulator</fullName>
    </submittedName>
</protein>
<dbReference type="RefSeq" id="WP_270152719.1">
    <property type="nucleotide sequence ID" value="NZ_JAPNNL010000002.1"/>
</dbReference>
<feature type="domain" description="HTH tetR-type" evidence="3">
    <location>
        <begin position="3"/>
        <end position="63"/>
    </location>
</feature>
<dbReference type="Proteomes" id="UP001144036">
    <property type="component" value="Unassembled WGS sequence"/>
</dbReference>
<proteinExistence type="predicted"/>
<dbReference type="Gene3D" id="1.10.357.10">
    <property type="entry name" value="Tetracycline Repressor, domain 2"/>
    <property type="match status" value="1"/>
</dbReference>
<keyword evidence="1 2" id="KW-0238">DNA-binding</keyword>
<dbReference type="Pfam" id="PF17940">
    <property type="entry name" value="TetR_C_31"/>
    <property type="match status" value="1"/>
</dbReference>
<comment type="caution">
    <text evidence="4">The sequence shown here is derived from an EMBL/GenBank/DDBJ whole genome shotgun (WGS) entry which is preliminary data.</text>
</comment>
<evidence type="ECO:0000256" key="2">
    <source>
        <dbReference type="PROSITE-ProRule" id="PRU00335"/>
    </source>
</evidence>
<evidence type="ECO:0000256" key="1">
    <source>
        <dbReference type="ARBA" id="ARBA00023125"/>
    </source>
</evidence>
<dbReference type="InterPro" id="IPR041583">
    <property type="entry name" value="TetR_C_31"/>
</dbReference>
<dbReference type="EMBL" id="JAPNNL010000002">
    <property type="protein sequence ID" value="MDA0631966.1"/>
    <property type="molecule type" value="Genomic_DNA"/>
</dbReference>
<name>A0ABT4S435_9ACTN</name>
<sequence>MNPERRDRLRDAAIEVLAAAGGRGLTHRAVDAEAGVPAGTAKNYYPTREALLAGAAERCLERYHEARRAAAAPPGDREGLVALLRSLLADVAGPGRARLLAYLELQAEAARRPWLSTVLDPIAAADFAAFEAAQRAAGLPVTPERAAAVTLAMHAAIPHLLAGGPATLAAAGLDDLDAFVRGVLESAYPAG</sequence>